<organism evidence="1 2">
    <name type="scientific">Steinernema hermaphroditum</name>
    <dbReference type="NCBI Taxonomy" id="289476"/>
    <lineage>
        <taxon>Eukaryota</taxon>
        <taxon>Metazoa</taxon>
        <taxon>Ecdysozoa</taxon>
        <taxon>Nematoda</taxon>
        <taxon>Chromadorea</taxon>
        <taxon>Rhabditida</taxon>
        <taxon>Tylenchina</taxon>
        <taxon>Panagrolaimomorpha</taxon>
        <taxon>Strongyloidoidea</taxon>
        <taxon>Steinernematidae</taxon>
        <taxon>Steinernema</taxon>
    </lineage>
</organism>
<keyword evidence="2" id="KW-1185">Reference proteome</keyword>
<reference evidence="1" key="1">
    <citation type="submission" date="2023-06" db="EMBL/GenBank/DDBJ databases">
        <title>Genomic analysis of the entomopathogenic nematode Steinernema hermaphroditum.</title>
        <authorList>
            <person name="Schwarz E.M."/>
            <person name="Heppert J.K."/>
            <person name="Baniya A."/>
            <person name="Schwartz H.T."/>
            <person name="Tan C.-H."/>
            <person name="Antoshechkin I."/>
            <person name="Sternberg P.W."/>
            <person name="Goodrich-Blair H."/>
            <person name="Dillman A.R."/>
        </authorList>
    </citation>
    <scope>NUCLEOTIDE SEQUENCE</scope>
    <source>
        <strain evidence="1">PS9179</strain>
        <tissue evidence="1">Whole animal</tissue>
    </source>
</reference>
<proteinExistence type="predicted"/>
<evidence type="ECO:0000313" key="1">
    <source>
        <dbReference type="EMBL" id="KAK0418048.1"/>
    </source>
</evidence>
<name>A0AA39I7H9_9BILA</name>
<comment type="caution">
    <text evidence="1">The sequence shown here is derived from an EMBL/GenBank/DDBJ whole genome shotgun (WGS) entry which is preliminary data.</text>
</comment>
<evidence type="ECO:0000313" key="2">
    <source>
        <dbReference type="Proteomes" id="UP001175271"/>
    </source>
</evidence>
<dbReference type="EMBL" id="JAUCMV010000002">
    <property type="protein sequence ID" value="KAK0418048.1"/>
    <property type="molecule type" value="Genomic_DNA"/>
</dbReference>
<protein>
    <submittedName>
        <fullName evidence="1">Uncharacterized protein</fullName>
    </submittedName>
</protein>
<sequence>MSSAVFAGRFFSSEATRSPSALVSSTVNASAISTWFTWKNRAYAVVPGRSYVAVLLGEVVELVGIDSVVAVLVDEVDEALGGLEMEVVERFRLLVVVEHGGELLKGDLTVLVDVGHREEAVEDLDGDLLLRGLCLVARQDAGVGRERGTLKMSPLWEAGFLLRA</sequence>
<dbReference type="Proteomes" id="UP001175271">
    <property type="component" value="Unassembled WGS sequence"/>
</dbReference>
<gene>
    <name evidence="1" type="ORF">QR680_013346</name>
</gene>
<dbReference type="AlphaFoldDB" id="A0AA39I7H9"/>
<accession>A0AA39I7H9</accession>